<accession>A0A9D2BFB5</accession>
<evidence type="ECO:0000313" key="1">
    <source>
        <dbReference type="EMBL" id="HIX74470.1"/>
    </source>
</evidence>
<sequence length="412" mass="47141">MCAGGLLTANAQDNFISKYIATNDSLERAINEDQELVERMRNMPNIEVGKGITFEPQNKLYKMTLRFRMQNMVAFHLDKDFSMNEVEARVKRLRLRFDGYIFSPKLLYSIQLGFTPYDAGDLPNGNTNIVRDAIVYYMPNNTWNIGFGQTKIKANRARVNSSSALQFVDRSIVNSTFNVDRDFGFFGEYNKKLVNDFHLGLKGSITLGEGRNFSTGKNAGFAYTGRMELYPVGRFKSLGDVAEGDFEREETVKFLLAGAFSYNDNTTRLHGQNGALTPDGETRDLKSYFVDFILKYQGFAFYTDFMGRACDKPLFESDKEAYVFTGNGLNLQTSYLFPKKWEIALRNSTLFPKKEVRELVGYKNYNQTTVAVTKYLIGHSLKVQADASYNHQNEALLPYNRWEFRFQVELGL</sequence>
<dbReference type="InterPro" id="IPR010870">
    <property type="entry name" value="Porin_O/P"/>
</dbReference>
<protein>
    <submittedName>
        <fullName evidence="1">OprO/OprP family phosphate-selective porin</fullName>
    </submittedName>
</protein>
<name>A0A9D2BFB5_9BACT</name>
<dbReference type="AlphaFoldDB" id="A0A9D2BFB5"/>
<organism evidence="1 2">
    <name type="scientific">Candidatus Parabacteroides intestinipullorum</name>
    <dbReference type="NCBI Taxonomy" id="2838723"/>
    <lineage>
        <taxon>Bacteria</taxon>
        <taxon>Pseudomonadati</taxon>
        <taxon>Bacteroidota</taxon>
        <taxon>Bacteroidia</taxon>
        <taxon>Bacteroidales</taxon>
        <taxon>Tannerellaceae</taxon>
        <taxon>Parabacteroides</taxon>
    </lineage>
</organism>
<proteinExistence type="predicted"/>
<gene>
    <name evidence="1" type="ORF">H9977_05510</name>
</gene>
<dbReference type="Proteomes" id="UP000886740">
    <property type="component" value="Unassembled WGS sequence"/>
</dbReference>
<reference evidence="1" key="1">
    <citation type="journal article" date="2021" name="PeerJ">
        <title>Extensive microbial diversity within the chicken gut microbiome revealed by metagenomics and culture.</title>
        <authorList>
            <person name="Gilroy R."/>
            <person name="Ravi A."/>
            <person name="Getino M."/>
            <person name="Pursley I."/>
            <person name="Horton D.L."/>
            <person name="Alikhan N.F."/>
            <person name="Baker D."/>
            <person name="Gharbi K."/>
            <person name="Hall N."/>
            <person name="Watson M."/>
            <person name="Adriaenssens E.M."/>
            <person name="Foster-Nyarko E."/>
            <person name="Jarju S."/>
            <person name="Secka A."/>
            <person name="Antonio M."/>
            <person name="Oren A."/>
            <person name="Chaudhuri R.R."/>
            <person name="La Ragione R."/>
            <person name="Hildebrand F."/>
            <person name="Pallen M.J."/>
        </authorList>
    </citation>
    <scope>NUCLEOTIDE SEQUENCE</scope>
    <source>
        <strain evidence="1">ChiGjej6B6-14162</strain>
    </source>
</reference>
<dbReference type="InterPro" id="IPR023614">
    <property type="entry name" value="Porin_dom_sf"/>
</dbReference>
<comment type="caution">
    <text evidence="1">The sequence shown here is derived from an EMBL/GenBank/DDBJ whole genome shotgun (WGS) entry which is preliminary data.</text>
</comment>
<reference evidence="1" key="2">
    <citation type="submission" date="2021-04" db="EMBL/GenBank/DDBJ databases">
        <authorList>
            <person name="Gilroy R."/>
        </authorList>
    </citation>
    <scope>NUCLEOTIDE SEQUENCE</scope>
    <source>
        <strain evidence="1">ChiGjej6B6-14162</strain>
    </source>
</reference>
<dbReference type="EMBL" id="DXEL01000041">
    <property type="protein sequence ID" value="HIX74470.1"/>
    <property type="molecule type" value="Genomic_DNA"/>
</dbReference>
<evidence type="ECO:0000313" key="2">
    <source>
        <dbReference type="Proteomes" id="UP000886740"/>
    </source>
</evidence>
<dbReference type="Pfam" id="PF07396">
    <property type="entry name" value="Porin_O_P"/>
    <property type="match status" value="1"/>
</dbReference>
<dbReference type="Gene3D" id="2.40.160.10">
    <property type="entry name" value="Porin"/>
    <property type="match status" value="1"/>
</dbReference>